<accession>A0ABV3G0E3</accession>
<organism evidence="1 2">
    <name type="scientific">Nocardia aurea</name>
    <dbReference type="NCBI Taxonomy" id="2144174"/>
    <lineage>
        <taxon>Bacteria</taxon>
        <taxon>Bacillati</taxon>
        <taxon>Actinomycetota</taxon>
        <taxon>Actinomycetes</taxon>
        <taxon>Mycobacteriales</taxon>
        <taxon>Nocardiaceae</taxon>
        <taxon>Nocardia</taxon>
    </lineage>
</organism>
<comment type="caution">
    <text evidence="1">The sequence shown here is derived from an EMBL/GenBank/DDBJ whole genome shotgun (WGS) entry which is preliminary data.</text>
</comment>
<dbReference type="RefSeq" id="WP_355084060.1">
    <property type="nucleotide sequence ID" value="NZ_JBEXKW010000006.1"/>
</dbReference>
<evidence type="ECO:0000313" key="2">
    <source>
        <dbReference type="Proteomes" id="UP001551695"/>
    </source>
</evidence>
<evidence type="ECO:0008006" key="3">
    <source>
        <dbReference type="Google" id="ProtNLM"/>
    </source>
</evidence>
<dbReference type="EMBL" id="JBFAKC010000013">
    <property type="protein sequence ID" value="MEV0711143.1"/>
    <property type="molecule type" value="Genomic_DNA"/>
</dbReference>
<sequence length="232" mass="24749">MLPTDDLVQAARRPAVIDTPLGLVEFSVSLGSEVLPVVPNAVWRLPNGAHLHRWQHSDAAVDLLIGSIDAPPWDGSEPIPMWAGIWQVRATAEVSGLVFSAELTDLPADACGGPDPGECLAAVSVENEHFMVSIGGPDSELLAMQAADGRLVPSGWARLLPTDVDDTITEYGVRYADPARVAWHLPGLAAAEVARLCIATAWCPRDDDRPAAWFAVDIPLDTAYYQLTAGPT</sequence>
<keyword evidence="2" id="KW-1185">Reference proteome</keyword>
<evidence type="ECO:0000313" key="1">
    <source>
        <dbReference type="EMBL" id="MEV0711143.1"/>
    </source>
</evidence>
<protein>
    <recommendedName>
        <fullName evidence="3">DUF317 domain-containing protein</fullName>
    </recommendedName>
</protein>
<name>A0ABV3G0E3_9NOCA</name>
<reference evidence="1 2" key="1">
    <citation type="submission" date="2024-06" db="EMBL/GenBank/DDBJ databases">
        <title>The Natural Products Discovery Center: Release of the First 8490 Sequenced Strains for Exploring Actinobacteria Biosynthetic Diversity.</title>
        <authorList>
            <person name="Kalkreuter E."/>
            <person name="Kautsar S.A."/>
            <person name="Yang D."/>
            <person name="Bader C.D."/>
            <person name="Teijaro C.N."/>
            <person name="Fluegel L."/>
            <person name="Davis C.M."/>
            <person name="Simpson J.R."/>
            <person name="Lauterbach L."/>
            <person name="Steele A.D."/>
            <person name="Gui C."/>
            <person name="Meng S."/>
            <person name="Li G."/>
            <person name="Viehrig K."/>
            <person name="Ye F."/>
            <person name="Su P."/>
            <person name="Kiefer A.F."/>
            <person name="Nichols A."/>
            <person name="Cepeda A.J."/>
            <person name="Yan W."/>
            <person name="Fan B."/>
            <person name="Jiang Y."/>
            <person name="Adhikari A."/>
            <person name="Zheng C.-J."/>
            <person name="Schuster L."/>
            <person name="Cowan T.M."/>
            <person name="Smanski M.J."/>
            <person name="Chevrette M.G."/>
            <person name="De Carvalho L.P.S."/>
            <person name="Shen B."/>
        </authorList>
    </citation>
    <scope>NUCLEOTIDE SEQUENCE [LARGE SCALE GENOMIC DNA]</scope>
    <source>
        <strain evidence="1 2">NPDC050403</strain>
    </source>
</reference>
<dbReference type="Proteomes" id="UP001551695">
    <property type="component" value="Unassembled WGS sequence"/>
</dbReference>
<gene>
    <name evidence="1" type="ORF">AB0I48_26620</name>
</gene>
<proteinExistence type="predicted"/>